<evidence type="ECO:0000256" key="1">
    <source>
        <dbReference type="ARBA" id="ARBA00022729"/>
    </source>
</evidence>
<accession>A0A2X2WZ06</accession>
<dbReference type="InterPro" id="IPR026444">
    <property type="entry name" value="Secre_tail"/>
</dbReference>
<proteinExistence type="predicted"/>
<evidence type="ECO:0000313" key="5">
    <source>
        <dbReference type="Proteomes" id="UP000199426"/>
    </source>
</evidence>
<evidence type="ECO:0000313" key="6">
    <source>
        <dbReference type="Proteomes" id="UP000251670"/>
    </source>
</evidence>
<dbReference type="AlphaFoldDB" id="A0A2X2WZ06"/>
<dbReference type="RefSeq" id="WP_089738846.1">
    <property type="nucleotide sequence ID" value="NZ_FNEG01000007.1"/>
</dbReference>
<evidence type="ECO:0000256" key="2">
    <source>
        <dbReference type="SAM" id="SignalP"/>
    </source>
</evidence>
<dbReference type="Pfam" id="PF17164">
    <property type="entry name" value="DUF5122"/>
    <property type="match status" value="3"/>
</dbReference>
<keyword evidence="5" id="KW-1185">Reference proteome</keyword>
<feature type="signal peptide" evidence="2">
    <location>
        <begin position="1"/>
        <end position="18"/>
    </location>
</feature>
<protein>
    <submittedName>
        <fullName evidence="3 4">Delta-60 repeat domain</fullName>
    </submittedName>
</protein>
<name>A0A2X2WZ06_CHRJE</name>
<dbReference type="NCBIfam" id="TIGR04183">
    <property type="entry name" value="Por_Secre_tail"/>
    <property type="match status" value="1"/>
</dbReference>
<reference evidence="4 6" key="2">
    <citation type="submission" date="2018-06" db="EMBL/GenBank/DDBJ databases">
        <authorList>
            <consortium name="Pathogen Informatics"/>
            <person name="Doyle S."/>
        </authorList>
    </citation>
    <scope>NUCLEOTIDE SEQUENCE [LARGE SCALE GENOMIC DNA]</scope>
    <source>
        <strain evidence="4 6">NCTC13492</strain>
    </source>
</reference>
<dbReference type="OrthoDB" id="9805017at2"/>
<reference evidence="3 5" key="1">
    <citation type="submission" date="2016-10" db="EMBL/GenBank/DDBJ databases">
        <authorList>
            <person name="Varghese N."/>
            <person name="Submissions S."/>
        </authorList>
    </citation>
    <scope>NUCLEOTIDE SEQUENCE [LARGE SCALE GENOMIC DNA]</scope>
    <source>
        <strain evidence="3 5">DSM 19299</strain>
    </source>
</reference>
<keyword evidence="1 2" id="KW-0732">Signal</keyword>
<gene>
    <name evidence="4" type="ORF">NCTC13492_02050</name>
    <name evidence="3" type="ORF">SAMN05421542_4139</name>
</gene>
<dbReference type="Proteomes" id="UP000251670">
    <property type="component" value="Unassembled WGS sequence"/>
</dbReference>
<dbReference type="EMBL" id="UAWB01000004">
    <property type="protein sequence ID" value="SQB43043.1"/>
    <property type="molecule type" value="Genomic_DNA"/>
</dbReference>
<dbReference type="InterPro" id="IPR013431">
    <property type="entry name" value="Delta_60_rpt"/>
</dbReference>
<organism evidence="4 6">
    <name type="scientific">Chryseobacterium jejuense</name>
    <dbReference type="NCBI Taxonomy" id="445960"/>
    <lineage>
        <taxon>Bacteria</taxon>
        <taxon>Pseudomonadati</taxon>
        <taxon>Bacteroidota</taxon>
        <taxon>Flavobacteriia</taxon>
        <taxon>Flavobacteriales</taxon>
        <taxon>Weeksellaceae</taxon>
        <taxon>Chryseobacterium group</taxon>
        <taxon>Chryseobacterium</taxon>
    </lineage>
</organism>
<feature type="chain" id="PRO_5016691044" evidence="2">
    <location>
        <begin position="19"/>
        <end position="464"/>
    </location>
</feature>
<dbReference type="STRING" id="445960.SAMN05421542_4139"/>
<sequence length="464" mass="50392">MTKNLFIVLLLVAQTAFAQIISKDPNFATNGKYPMPGNLTWSMVQNPNGETYFTHNTNASTPINVTATYVSKLTTNGILDTTFGVNGTAQLPNNSYLNEVKIQPDGKLIVFGFINTESTAISRILPNGQPDLTFGTNGTVIVPSLVPDQNYASSGIILQNDKILVHAIKYIQNVQHQHVVFRLNTNGSLDTTFGNSGYTATKGTPAGRTFVRMDNQSNIICFSSDSGFIQKFNSNGQPVTNFGTNGTVPLLDNNGFGYGSTNAVFVDSSNKILFAPASEDKLQRLNQDGTFDTTFNYNVDTNSGLNGGAWIQSITEKEGSYYVGGAGNSINLISKISQSGLVDPLFNDYLQTDSDVEEMFIHNSNIMIRGNGFIVKYLLTNGSLSTADVAKANPTISFENPVKQDLIYQSKEKVSKIEIYYSDGKIAKNIKESGCSVSDLPKGSYIAKVTFENGSVTTKKMIKN</sequence>
<evidence type="ECO:0000313" key="3">
    <source>
        <dbReference type="EMBL" id="SDJ67950.1"/>
    </source>
</evidence>
<dbReference type="Proteomes" id="UP000199426">
    <property type="component" value="Unassembled WGS sequence"/>
</dbReference>
<dbReference type="SUPFAM" id="SSF63829">
    <property type="entry name" value="Calcium-dependent phosphotriesterase"/>
    <property type="match status" value="1"/>
</dbReference>
<evidence type="ECO:0000313" key="4">
    <source>
        <dbReference type="EMBL" id="SQB43043.1"/>
    </source>
</evidence>
<dbReference type="Gene3D" id="2.80.10.50">
    <property type="match status" value="2"/>
</dbReference>
<dbReference type="NCBIfam" id="TIGR02608">
    <property type="entry name" value="delta_60_rpt"/>
    <property type="match status" value="4"/>
</dbReference>
<dbReference type="EMBL" id="FNEG01000007">
    <property type="protein sequence ID" value="SDJ67950.1"/>
    <property type="molecule type" value="Genomic_DNA"/>
</dbReference>